<evidence type="ECO:0000259" key="2">
    <source>
        <dbReference type="Pfam" id="PF13472"/>
    </source>
</evidence>
<gene>
    <name evidence="3" type="ORF">DY262_02310</name>
</gene>
<dbReference type="InterPro" id="IPR036514">
    <property type="entry name" value="SGNH_hydro_sf"/>
</dbReference>
<comment type="caution">
    <text evidence="3">The sequence shown here is derived from an EMBL/GenBank/DDBJ whole genome shotgun (WGS) entry which is preliminary data.</text>
</comment>
<dbReference type="PANTHER" id="PTHR30383">
    <property type="entry name" value="THIOESTERASE 1/PROTEASE 1/LYSOPHOSPHOLIPASE L1"/>
    <property type="match status" value="1"/>
</dbReference>
<reference evidence="3 4" key="1">
    <citation type="submission" date="2018-08" db="EMBL/GenBank/DDBJ databases">
        <title>Hydrogenophaga sp. LA-38 isolated from sludge.</title>
        <authorList>
            <person name="Im W.-T."/>
        </authorList>
    </citation>
    <scope>NUCLEOTIDE SEQUENCE [LARGE SCALE GENOMIC DNA]</scope>
    <source>
        <strain evidence="3 4">LA-38</strain>
    </source>
</reference>
<keyword evidence="4" id="KW-1185">Reference proteome</keyword>
<dbReference type="Pfam" id="PF13472">
    <property type="entry name" value="Lipase_GDSL_2"/>
    <property type="match status" value="1"/>
</dbReference>
<sequence length="274" mass="29693">MNDRSAMFRRLAVCALGAALAPLAWAQGATPASPAATPAGFATTSAVERLVNLPPPASAVPAPRATPNPTPFDVTAAELRWRSSLQAFAEQDRLARPPPGGVLFVGSSSIRLWDKLEAAFQQQPVVIKRGFGGSRLADCVAFVDRLVLPYQARQVVLYAGENDLDEGATPAEVLLRYERFVQQVLQAAPNTRIAFVSIKPSPAREALLPAIQTTNRLVKAYTEGHPQLDFIDVYSAMLDETGRPRPDLFGADRLHLNATGYGIWRELIAARLKL</sequence>
<dbReference type="PANTHER" id="PTHR30383:SF5">
    <property type="entry name" value="SGNH HYDROLASE-TYPE ESTERASE DOMAIN-CONTAINING PROTEIN"/>
    <property type="match status" value="1"/>
</dbReference>
<dbReference type="Gene3D" id="3.40.50.1110">
    <property type="entry name" value="SGNH hydrolase"/>
    <property type="match status" value="1"/>
</dbReference>
<dbReference type="Proteomes" id="UP000261931">
    <property type="component" value="Unassembled WGS sequence"/>
</dbReference>
<proteinExistence type="predicted"/>
<keyword evidence="1" id="KW-0732">Signal</keyword>
<organism evidence="3 4">
    <name type="scientific">Hydrogenophaga borbori</name>
    <dbReference type="NCBI Taxonomy" id="2294117"/>
    <lineage>
        <taxon>Bacteria</taxon>
        <taxon>Pseudomonadati</taxon>
        <taxon>Pseudomonadota</taxon>
        <taxon>Betaproteobacteria</taxon>
        <taxon>Burkholderiales</taxon>
        <taxon>Comamonadaceae</taxon>
        <taxon>Hydrogenophaga</taxon>
    </lineage>
</organism>
<name>A0A372EPX0_9BURK</name>
<accession>A0A372EPX0</accession>
<dbReference type="RefSeq" id="WP_116957353.1">
    <property type="nucleotide sequence ID" value="NZ_QVLS01000001.1"/>
</dbReference>
<evidence type="ECO:0000313" key="4">
    <source>
        <dbReference type="Proteomes" id="UP000261931"/>
    </source>
</evidence>
<evidence type="ECO:0000256" key="1">
    <source>
        <dbReference type="SAM" id="SignalP"/>
    </source>
</evidence>
<dbReference type="GO" id="GO:0004622">
    <property type="term" value="F:phosphatidylcholine lysophospholipase activity"/>
    <property type="evidence" value="ECO:0007669"/>
    <property type="project" value="TreeGrafter"/>
</dbReference>
<feature type="signal peptide" evidence="1">
    <location>
        <begin position="1"/>
        <end position="26"/>
    </location>
</feature>
<dbReference type="CDD" id="cd04502">
    <property type="entry name" value="SGNH_hydrolase_like_7"/>
    <property type="match status" value="1"/>
</dbReference>
<feature type="domain" description="SGNH hydrolase-type esterase" evidence="2">
    <location>
        <begin position="113"/>
        <end position="262"/>
    </location>
</feature>
<dbReference type="EMBL" id="QVLS01000001">
    <property type="protein sequence ID" value="RFP82679.1"/>
    <property type="molecule type" value="Genomic_DNA"/>
</dbReference>
<protein>
    <submittedName>
        <fullName evidence="3">GDSL family lipase</fullName>
    </submittedName>
</protein>
<feature type="chain" id="PRO_5016687401" evidence="1">
    <location>
        <begin position="27"/>
        <end position="274"/>
    </location>
</feature>
<dbReference type="AlphaFoldDB" id="A0A372EPX0"/>
<dbReference type="InterPro" id="IPR051532">
    <property type="entry name" value="Ester_Hydrolysis_Enzymes"/>
</dbReference>
<dbReference type="SUPFAM" id="SSF52266">
    <property type="entry name" value="SGNH hydrolase"/>
    <property type="match status" value="1"/>
</dbReference>
<dbReference type="InterPro" id="IPR013830">
    <property type="entry name" value="SGNH_hydro"/>
</dbReference>
<evidence type="ECO:0000313" key="3">
    <source>
        <dbReference type="EMBL" id="RFP82679.1"/>
    </source>
</evidence>